<keyword evidence="5" id="KW-0547">Nucleotide-binding</keyword>
<evidence type="ECO:0000313" key="11">
    <source>
        <dbReference type="Proteomes" id="UP000323274"/>
    </source>
</evidence>
<reference evidence="10 11" key="1">
    <citation type="submission" date="2019-04" db="EMBL/GenBank/DDBJ databases">
        <title>A pseudo-fructophilic Leuconostoc citreum strain F192-5 isolated from peel of satsuma mandarin: the first report for isolation and characterization of strain-dependent fructophilic-like characteristics.</title>
        <authorList>
            <person name="Maeno S."/>
            <person name="Tanizawa Y."/>
            <person name="Kajikawa A."/>
            <person name="Kanesaki Y."/>
            <person name="Kubota E."/>
            <person name="Arita M."/>
            <person name="Leon D."/>
            <person name="Endo A."/>
        </authorList>
    </citation>
    <scope>NUCLEOTIDE SEQUENCE [LARGE SCALE GENOMIC DNA]</scope>
    <source>
        <strain evidence="10 11">F192-5</strain>
    </source>
</reference>
<dbReference type="EMBL" id="BJJW01000005">
    <property type="protein sequence ID" value="GDZ83514.1"/>
    <property type="molecule type" value="Genomic_DNA"/>
</dbReference>
<keyword evidence="6 10" id="KW-0067">ATP-binding</keyword>
<feature type="domain" description="ABC transporter" evidence="9">
    <location>
        <begin position="4"/>
        <end position="241"/>
    </location>
</feature>
<keyword evidence="3" id="KW-0813">Transport</keyword>
<dbReference type="InterPro" id="IPR003593">
    <property type="entry name" value="AAA+_ATPase"/>
</dbReference>
<dbReference type="PROSITE" id="PS00211">
    <property type="entry name" value="ABC_TRANSPORTER_1"/>
    <property type="match status" value="2"/>
</dbReference>
<evidence type="ECO:0000256" key="7">
    <source>
        <dbReference type="ARBA" id="ARBA00022967"/>
    </source>
</evidence>
<evidence type="ECO:0000259" key="9">
    <source>
        <dbReference type="PROSITE" id="PS50893"/>
    </source>
</evidence>
<dbReference type="PROSITE" id="PS50893">
    <property type="entry name" value="ABC_TRANSPORTER_2"/>
    <property type="match status" value="2"/>
</dbReference>
<dbReference type="Gene3D" id="3.40.50.300">
    <property type="entry name" value="P-loop containing nucleotide triphosphate hydrolases"/>
    <property type="match status" value="2"/>
</dbReference>
<evidence type="ECO:0000256" key="3">
    <source>
        <dbReference type="ARBA" id="ARBA00022448"/>
    </source>
</evidence>
<dbReference type="Pfam" id="PF00005">
    <property type="entry name" value="ABC_tran"/>
    <property type="match status" value="2"/>
</dbReference>
<evidence type="ECO:0000256" key="4">
    <source>
        <dbReference type="ARBA" id="ARBA00022475"/>
    </source>
</evidence>
<dbReference type="CDD" id="cd03225">
    <property type="entry name" value="ABC_cobalt_CbiO_domain1"/>
    <property type="match status" value="2"/>
</dbReference>
<dbReference type="SUPFAM" id="SSF52540">
    <property type="entry name" value="P-loop containing nucleoside triphosphate hydrolases"/>
    <property type="match status" value="2"/>
</dbReference>
<dbReference type="GO" id="GO:0043190">
    <property type="term" value="C:ATP-binding cassette (ABC) transporter complex"/>
    <property type="evidence" value="ECO:0007669"/>
    <property type="project" value="TreeGrafter"/>
</dbReference>
<proteinExistence type="inferred from homology"/>
<keyword evidence="8" id="KW-0472">Membrane</keyword>
<dbReference type="PANTHER" id="PTHR43553">
    <property type="entry name" value="HEAVY METAL TRANSPORTER"/>
    <property type="match status" value="1"/>
</dbReference>
<evidence type="ECO:0000256" key="2">
    <source>
        <dbReference type="ARBA" id="ARBA00005417"/>
    </source>
</evidence>
<dbReference type="InterPro" id="IPR050095">
    <property type="entry name" value="ECF_ABC_transporter_ATP-bd"/>
</dbReference>
<evidence type="ECO:0000256" key="1">
    <source>
        <dbReference type="ARBA" id="ARBA00004202"/>
    </source>
</evidence>
<comment type="caution">
    <text evidence="10">The sequence shown here is derived from an EMBL/GenBank/DDBJ whole genome shotgun (WGS) entry which is preliminary data.</text>
</comment>
<evidence type="ECO:0000313" key="10">
    <source>
        <dbReference type="EMBL" id="GDZ83514.1"/>
    </source>
</evidence>
<dbReference type="GO" id="GO:0016887">
    <property type="term" value="F:ATP hydrolysis activity"/>
    <property type="evidence" value="ECO:0007669"/>
    <property type="project" value="InterPro"/>
</dbReference>
<gene>
    <name evidence="10" type="ORF">LCIT_07560</name>
</gene>
<dbReference type="InterPro" id="IPR027417">
    <property type="entry name" value="P-loop_NTPase"/>
</dbReference>
<dbReference type="AlphaFoldDB" id="A0A5A5U1B0"/>
<accession>A0A5A5U1B0</accession>
<comment type="subcellular location">
    <subcellularLocation>
        <location evidence="1">Cell membrane</location>
        <topology evidence="1">Peripheral membrane protein</topology>
    </subcellularLocation>
</comment>
<dbReference type="InterPro" id="IPR017871">
    <property type="entry name" value="ABC_transporter-like_CS"/>
</dbReference>
<comment type="similarity">
    <text evidence="2">Belongs to the ABC transporter superfamily.</text>
</comment>
<name>A0A5A5U1B0_LEUCI</name>
<protein>
    <submittedName>
        <fullName evidence="10">ABC transporter ATP-binding protein</fullName>
    </submittedName>
</protein>
<feature type="domain" description="ABC transporter" evidence="9">
    <location>
        <begin position="252"/>
        <end position="469"/>
    </location>
</feature>
<dbReference type="GO" id="GO:0042626">
    <property type="term" value="F:ATPase-coupled transmembrane transporter activity"/>
    <property type="evidence" value="ECO:0007669"/>
    <property type="project" value="TreeGrafter"/>
</dbReference>
<dbReference type="PANTHER" id="PTHR43553:SF27">
    <property type="entry name" value="ENERGY-COUPLING FACTOR TRANSPORTER ATP-BINDING PROTEIN ECFA2"/>
    <property type="match status" value="1"/>
</dbReference>
<organism evidence="10 11">
    <name type="scientific">Leuconostoc citreum</name>
    <dbReference type="NCBI Taxonomy" id="33964"/>
    <lineage>
        <taxon>Bacteria</taxon>
        <taxon>Bacillati</taxon>
        <taxon>Bacillota</taxon>
        <taxon>Bacilli</taxon>
        <taxon>Lactobacillales</taxon>
        <taxon>Lactobacillaceae</taxon>
        <taxon>Leuconostoc</taxon>
    </lineage>
</organism>
<dbReference type="InterPro" id="IPR015856">
    <property type="entry name" value="ABC_transpr_CbiO/EcfA_su"/>
</dbReference>
<sequence length="469" mass="52185">MANLVVKQVSFAYQDTTVLKNVSMTLRPGSLNLLVGPSGSGKSTLLKLIAGLYPTFSGGKLTGELTLDNYAIHDIVPYQRVDHIGYLFQNPTRQFVMKTPFEELRFSLENLQRSPQIIPNLITQSLARVGMKEFITHDLMTLSGGEKQKVALAAILAADSDYLLLDEPFANVDPQSRLQLIHLIKDYQKQGKTILIADHDWSGYADVIDDIFVMSDGQLHVANAEESHHILSQLPIAPEIHTKLPAAQPGDLDLKQVSLSNGDRLLLNETSLSFPTAKRTLITGPNGVGKSTLFSALVKLYPYGGKISYQGQDIAKRRIAQHVRQVALIFQNAEQQFIAMTMAEELKQAQATSHFAKQWSDDVITSTLQRLNLAHVRDHIVYQLSGGQQKKLQVLLMLITGTPVLLFDEPLAGLDAESQKQLLDLIAEVTDKQSQTVIMISHQLHAVTDWFDYHLEFEQQHLTFQGDAS</sequence>
<keyword evidence="4" id="KW-1003">Cell membrane</keyword>
<dbReference type="Proteomes" id="UP000323274">
    <property type="component" value="Unassembled WGS sequence"/>
</dbReference>
<dbReference type="SMART" id="SM00382">
    <property type="entry name" value="AAA"/>
    <property type="match status" value="2"/>
</dbReference>
<evidence type="ECO:0000256" key="5">
    <source>
        <dbReference type="ARBA" id="ARBA00022741"/>
    </source>
</evidence>
<evidence type="ECO:0000256" key="6">
    <source>
        <dbReference type="ARBA" id="ARBA00022840"/>
    </source>
</evidence>
<keyword evidence="7" id="KW-1278">Translocase</keyword>
<dbReference type="RefSeq" id="WP_099044687.1">
    <property type="nucleotide sequence ID" value="NZ_BJJW01000005.1"/>
</dbReference>
<evidence type="ECO:0000256" key="8">
    <source>
        <dbReference type="ARBA" id="ARBA00023136"/>
    </source>
</evidence>
<dbReference type="GO" id="GO:0005524">
    <property type="term" value="F:ATP binding"/>
    <property type="evidence" value="ECO:0007669"/>
    <property type="project" value="UniProtKB-KW"/>
</dbReference>
<dbReference type="InterPro" id="IPR003439">
    <property type="entry name" value="ABC_transporter-like_ATP-bd"/>
</dbReference>